<evidence type="ECO:0000256" key="1">
    <source>
        <dbReference type="SAM" id="Phobius"/>
    </source>
</evidence>
<feature type="transmembrane region" description="Helical" evidence="1">
    <location>
        <begin position="146"/>
        <end position="165"/>
    </location>
</feature>
<evidence type="ECO:0000313" key="3">
    <source>
        <dbReference type="Proteomes" id="UP000315017"/>
    </source>
</evidence>
<protein>
    <submittedName>
        <fullName evidence="2">Uncharacterized protein</fullName>
    </submittedName>
</protein>
<organism evidence="2 3">
    <name type="scientific">Anatilimnocola aggregata</name>
    <dbReference type="NCBI Taxonomy" id="2528021"/>
    <lineage>
        <taxon>Bacteria</taxon>
        <taxon>Pseudomonadati</taxon>
        <taxon>Planctomycetota</taxon>
        <taxon>Planctomycetia</taxon>
        <taxon>Pirellulales</taxon>
        <taxon>Pirellulaceae</taxon>
        <taxon>Anatilimnocola</taxon>
    </lineage>
</organism>
<keyword evidence="1" id="KW-0812">Transmembrane</keyword>
<reference evidence="2 3" key="1">
    <citation type="submission" date="2019-02" db="EMBL/GenBank/DDBJ databases">
        <title>Deep-cultivation of Planctomycetes and their phenomic and genomic characterization uncovers novel biology.</title>
        <authorList>
            <person name="Wiegand S."/>
            <person name="Jogler M."/>
            <person name="Boedeker C."/>
            <person name="Pinto D."/>
            <person name="Vollmers J."/>
            <person name="Rivas-Marin E."/>
            <person name="Kohn T."/>
            <person name="Peeters S.H."/>
            <person name="Heuer A."/>
            <person name="Rast P."/>
            <person name="Oberbeckmann S."/>
            <person name="Bunk B."/>
            <person name="Jeske O."/>
            <person name="Meyerdierks A."/>
            <person name="Storesund J.E."/>
            <person name="Kallscheuer N."/>
            <person name="Luecker S."/>
            <person name="Lage O.M."/>
            <person name="Pohl T."/>
            <person name="Merkel B.J."/>
            <person name="Hornburger P."/>
            <person name="Mueller R.-W."/>
            <person name="Bruemmer F."/>
            <person name="Labrenz M."/>
            <person name="Spormann A.M."/>
            <person name="Op den Camp H."/>
            <person name="Overmann J."/>
            <person name="Amann R."/>
            <person name="Jetten M.S.M."/>
            <person name="Mascher T."/>
            <person name="Medema M.H."/>
            <person name="Devos D.P."/>
            <person name="Kaster A.-K."/>
            <person name="Ovreas L."/>
            <person name="Rohde M."/>
            <person name="Galperin M.Y."/>
            <person name="Jogler C."/>
        </authorList>
    </citation>
    <scope>NUCLEOTIDE SEQUENCE [LARGE SCALE GENOMIC DNA]</scope>
    <source>
        <strain evidence="2 3">ETA_A8</strain>
    </source>
</reference>
<dbReference type="KEGG" id="aagg:ETAA8_43080"/>
<dbReference type="OrthoDB" id="266384at2"/>
<feature type="transmembrane region" description="Helical" evidence="1">
    <location>
        <begin position="69"/>
        <end position="93"/>
    </location>
</feature>
<keyword evidence="1" id="KW-0472">Membrane</keyword>
<sequence length="296" mass="34278">MQLDNTRISIRERNLLETVDLSFRVLREFWKPWLICSLLAIVPLAILNALLLGWMAADMDFVEEWPARYFWTMAVFIYFEAPLASIFVVGYMGPAVFMEKPTIKQVFWDTLRQFPSLFIAQCLLRCVLPVWLLAAMMDRIEPNWPIEAFVIPFLLLPLATAVRAFRPYINEIILLEKNPLRSNNPQVLTIGKRSAHLHGPYGSDLFVRWLGTLLISLALVAMIGVSTLTLQSVLFSNSELNWLLVYIWYPAVLWTVVSLISLVRFLDYLDLRIRHEGWEVELLMKAEALRLKPNPL</sequence>
<gene>
    <name evidence="2" type="ORF">ETAA8_43080</name>
</gene>
<dbReference type="EMBL" id="CP036274">
    <property type="protein sequence ID" value="QDU29201.1"/>
    <property type="molecule type" value="Genomic_DNA"/>
</dbReference>
<dbReference type="AlphaFoldDB" id="A0A517YG73"/>
<proteinExistence type="predicted"/>
<feature type="transmembrane region" description="Helical" evidence="1">
    <location>
        <begin position="33"/>
        <end position="57"/>
    </location>
</feature>
<keyword evidence="1" id="KW-1133">Transmembrane helix</keyword>
<feature type="transmembrane region" description="Helical" evidence="1">
    <location>
        <begin position="114"/>
        <end position="134"/>
    </location>
</feature>
<keyword evidence="3" id="KW-1185">Reference proteome</keyword>
<name>A0A517YG73_9BACT</name>
<feature type="transmembrane region" description="Helical" evidence="1">
    <location>
        <begin position="246"/>
        <end position="266"/>
    </location>
</feature>
<accession>A0A517YG73</accession>
<evidence type="ECO:0000313" key="2">
    <source>
        <dbReference type="EMBL" id="QDU29201.1"/>
    </source>
</evidence>
<dbReference type="RefSeq" id="WP_145092685.1">
    <property type="nucleotide sequence ID" value="NZ_CP036274.1"/>
</dbReference>
<dbReference type="Proteomes" id="UP000315017">
    <property type="component" value="Chromosome"/>
</dbReference>
<feature type="transmembrane region" description="Helical" evidence="1">
    <location>
        <begin position="206"/>
        <end position="226"/>
    </location>
</feature>